<organism evidence="11 12">
    <name type="scientific">Gordonia paraffinivorans</name>
    <dbReference type="NCBI Taxonomy" id="175628"/>
    <lineage>
        <taxon>Bacteria</taxon>
        <taxon>Bacillati</taxon>
        <taxon>Actinomycetota</taxon>
        <taxon>Actinomycetes</taxon>
        <taxon>Mycobacteriales</taxon>
        <taxon>Gordoniaceae</taxon>
        <taxon>Gordonia</taxon>
    </lineage>
</organism>
<feature type="domain" description="Protein kinase" evidence="10">
    <location>
        <begin position="13"/>
        <end position="231"/>
    </location>
</feature>
<comment type="catalytic activity">
    <reaction evidence="8">
        <text>L-seryl-[protein] + ATP = O-phospho-L-seryl-[protein] + ADP + H(+)</text>
        <dbReference type="Rhea" id="RHEA:17989"/>
        <dbReference type="Rhea" id="RHEA-COMP:9863"/>
        <dbReference type="Rhea" id="RHEA-COMP:11604"/>
        <dbReference type="ChEBI" id="CHEBI:15378"/>
        <dbReference type="ChEBI" id="CHEBI:29999"/>
        <dbReference type="ChEBI" id="CHEBI:30616"/>
        <dbReference type="ChEBI" id="CHEBI:83421"/>
        <dbReference type="ChEBI" id="CHEBI:456216"/>
        <dbReference type="EC" id="2.7.11.1"/>
    </reaction>
</comment>
<evidence type="ECO:0000313" key="12">
    <source>
        <dbReference type="Proteomes" id="UP000360750"/>
    </source>
</evidence>
<dbReference type="AlphaFoldDB" id="A0ABD7V2R2"/>
<accession>A0ABD7V2R2</accession>
<dbReference type="PANTHER" id="PTHR43289:SF6">
    <property type="entry name" value="SERINE_THREONINE-PROTEIN KINASE NEKL-3"/>
    <property type="match status" value="1"/>
</dbReference>
<keyword evidence="4" id="KW-0547">Nucleotide-binding</keyword>
<dbReference type="PROSITE" id="PS50011">
    <property type="entry name" value="PROTEIN_KINASE_DOM"/>
    <property type="match status" value="1"/>
</dbReference>
<dbReference type="EMBL" id="CAACYD010000006">
    <property type="protein sequence ID" value="VFA88624.1"/>
    <property type="molecule type" value="Genomic_DNA"/>
</dbReference>
<keyword evidence="2" id="KW-0723">Serine/threonine-protein kinase</keyword>
<keyword evidence="5 11" id="KW-0418">Kinase</keyword>
<reference evidence="11 12" key="1">
    <citation type="submission" date="2019-02" db="EMBL/GenBank/DDBJ databases">
        <authorList>
            <consortium name="Pathogen Informatics"/>
        </authorList>
    </citation>
    <scope>NUCLEOTIDE SEQUENCE [LARGE SCALE GENOMIC DNA]</scope>
    <source>
        <strain evidence="11 12">3012STDY6756503</strain>
    </source>
</reference>
<gene>
    <name evidence="11" type="primary">pknF_3</name>
    <name evidence="11" type="ORF">NCTC8139_02172</name>
</gene>
<dbReference type="InterPro" id="IPR000719">
    <property type="entry name" value="Prot_kinase_dom"/>
</dbReference>
<dbReference type="Pfam" id="PF00069">
    <property type="entry name" value="Pkinase"/>
    <property type="match status" value="1"/>
</dbReference>
<dbReference type="Proteomes" id="UP000360750">
    <property type="component" value="Unassembled WGS sequence"/>
</dbReference>
<evidence type="ECO:0000313" key="11">
    <source>
        <dbReference type="EMBL" id="VFA88624.1"/>
    </source>
</evidence>
<dbReference type="PANTHER" id="PTHR43289">
    <property type="entry name" value="MITOGEN-ACTIVATED PROTEIN KINASE KINASE KINASE 20-RELATED"/>
    <property type="match status" value="1"/>
</dbReference>
<dbReference type="EC" id="2.7.11.1" evidence="1"/>
<evidence type="ECO:0000256" key="9">
    <source>
        <dbReference type="SAM" id="MobiDB-lite"/>
    </source>
</evidence>
<dbReference type="SUPFAM" id="SSF56112">
    <property type="entry name" value="Protein kinase-like (PK-like)"/>
    <property type="match status" value="1"/>
</dbReference>
<feature type="region of interest" description="Disordered" evidence="9">
    <location>
        <begin position="79"/>
        <end position="136"/>
    </location>
</feature>
<evidence type="ECO:0000256" key="4">
    <source>
        <dbReference type="ARBA" id="ARBA00022741"/>
    </source>
</evidence>
<name>A0ABD7V2R2_9ACTN</name>
<comment type="caution">
    <text evidence="11">The sequence shown here is derived from an EMBL/GenBank/DDBJ whole genome shotgun (WGS) entry which is preliminary data.</text>
</comment>
<evidence type="ECO:0000256" key="5">
    <source>
        <dbReference type="ARBA" id="ARBA00022777"/>
    </source>
</evidence>
<proteinExistence type="predicted"/>
<evidence type="ECO:0000259" key="10">
    <source>
        <dbReference type="PROSITE" id="PS50011"/>
    </source>
</evidence>
<protein>
    <recommendedName>
        <fullName evidence="1">non-specific serine/threonine protein kinase</fullName>
        <ecNumber evidence="1">2.7.11.1</ecNumber>
    </recommendedName>
</protein>
<keyword evidence="3 11" id="KW-0808">Transferase</keyword>
<evidence type="ECO:0000256" key="3">
    <source>
        <dbReference type="ARBA" id="ARBA00022679"/>
    </source>
</evidence>
<sequence length="231" mass="24372">MGSLRAGDVLAGYTIISELGSGGMGTVYLARHPRLSRNQALKVLDSALGADPSFRDRFRREAQLAARLDHPNIVAVHDAGVDDGVGTGDDDRAGPATSTPRVAQPTPGDGRPAPVPQPTTVNPPAGAPLTGTWRGAVTGDDSGFDVVVTFAGSNPVRATVEYPQIPCAGTWSEESRRGDTISLVERVTSGPCVTSQITLDRRPDGTLGFRSDYFAESRGRTLTIYATQRRA</sequence>
<evidence type="ECO:0000256" key="7">
    <source>
        <dbReference type="ARBA" id="ARBA00047899"/>
    </source>
</evidence>
<evidence type="ECO:0000256" key="8">
    <source>
        <dbReference type="ARBA" id="ARBA00048679"/>
    </source>
</evidence>
<comment type="catalytic activity">
    <reaction evidence="7">
        <text>L-threonyl-[protein] + ATP = O-phospho-L-threonyl-[protein] + ADP + H(+)</text>
        <dbReference type="Rhea" id="RHEA:46608"/>
        <dbReference type="Rhea" id="RHEA-COMP:11060"/>
        <dbReference type="Rhea" id="RHEA-COMP:11605"/>
        <dbReference type="ChEBI" id="CHEBI:15378"/>
        <dbReference type="ChEBI" id="CHEBI:30013"/>
        <dbReference type="ChEBI" id="CHEBI:30616"/>
        <dbReference type="ChEBI" id="CHEBI:61977"/>
        <dbReference type="ChEBI" id="CHEBI:456216"/>
        <dbReference type="EC" id="2.7.11.1"/>
    </reaction>
</comment>
<evidence type="ECO:0000256" key="2">
    <source>
        <dbReference type="ARBA" id="ARBA00022527"/>
    </source>
</evidence>
<dbReference type="GO" id="GO:0005524">
    <property type="term" value="F:ATP binding"/>
    <property type="evidence" value="ECO:0007669"/>
    <property type="project" value="UniProtKB-KW"/>
</dbReference>
<keyword evidence="6" id="KW-0067">ATP-binding</keyword>
<evidence type="ECO:0000256" key="1">
    <source>
        <dbReference type="ARBA" id="ARBA00012513"/>
    </source>
</evidence>
<dbReference type="FunFam" id="3.30.200.20:FF:000035">
    <property type="entry name" value="Serine/threonine protein kinase Stk1"/>
    <property type="match status" value="1"/>
</dbReference>
<dbReference type="GO" id="GO:0004674">
    <property type="term" value="F:protein serine/threonine kinase activity"/>
    <property type="evidence" value="ECO:0007669"/>
    <property type="project" value="UniProtKB-KW"/>
</dbReference>
<dbReference type="InterPro" id="IPR011009">
    <property type="entry name" value="Kinase-like_dom_sf"/>
</dbReference>
<dbReference type="Gene3D" id="3.30.200.20">
    <property type="entry name" value="Phosphorylase Kinase, domain 1"/>
    <property type="match status" value="1"/>
</dbReference>
<evidence type="ECO:0000256" key="6">
    <source>
        <dbReference type="ARBA" id="ARBA00022840"/>
    </source>
</evidence>